<dbReference type="InterPro" id="IPR016161">
    <property type="entry name" value="Ald_DH/histidinol_DH"/>
</dbReference>
<dbReference type="GO" id="GO:0016620">
    <property type="term" value="F:oxidoreductase activity, acting on the aldehyde or oxo group of donors, NAD or NADP as acceptor"/>
    <property type="evidence" value="ECO:0007669"/>
    <property type="project" value="InterPro"/>
</dbReference>
<comment type="caution">
    <text evidence="3">The sequence shown here is derived from an EMBL/GenBank/DDBJ whole genome shotgun (WGS) entry which is preliminary data.</text>
</comment>
<dbReference type="OrthoDB" id="9804734at2"/>
<dbReference type="AlphaFoldDB" id="A0A347ZRP7"/>
<name>A0A347ZRP7_9CHLR</name>
<dbReference type="EMBL" id="QUMS01000001">
    <property type="protein sequence ID" value="REG11468.1"/>
    <property type="molecule type" value="Genomic_DNA"/>
</dbReference>
<sequence length="460" mass="49559">MSTLIDELIVKARAAQAEIESWPQEKLDLMTAAVGWETYKQAAAIAKLAVEETNMGVYEHKKLKHEKKTLGTLRDLQGVKTVGLIEEIPEKGLLKFAKPVGVIGAITPVTNCEATLPSKALPALKARNAIIFGPHPKAKKTAKLVCESMWAGLRKVGAPLDLIQLLEEPTIDLSKELMSKVDLVIATGGGALVKSAYSSGTPAYGVGAGNAVVIVDESADLAGAAKKIVIGKTFDNATSCSSENSVVLQAAIYDQMVANLKAEGGYMCSDAERAKLQELMWPDGVHLNGAIVAKPVELIAEMAGIAIPAGTKMLMVEGKHIGNDDPFCKEKLSLVLTVWKYEKFPDAIRMIADITALNGRGHSCGIHSTNEDHIRELGAKANVSRIMVNQSHSLGNSGNYNNGMPFTLTLGCGTWGGNITTENIHWKHYMNVTWLSKPIDPVEPDQEAIFGAYWKEYGRD</sequence>
<dbReference type="PANTHER" id="PTHR11699">
    <property type="entry name" value="ALDEHYDE DEHYDROGENASE-RELATED"/>
    <property type="match status" value="1"/>
</dbReference>
<evidence type="ECO:0000313" key="3">
    <source>
        <dbReference type="EMBL" id="REG11468.1"/>
    </source>
</evidence>
<gene>
    <name evidence="3" type="ORF">DFR64_1355</name>
</gene>
<dbReference type="InterPro" id="IPR015590">
    <property type="entry name" value="Aldehyde_DH_dom"/>
</dbReference>
<dbReference type="InterPro" id="IPR016163">
    <property type="entry name" value="Ald_DH_C"/>
</dbReference>
<dbReference type="CDD" id="cd07122">
    <property type="entry name" value="ALDH_F20_ACDH"/>
    <property type="match status" value="1"/>
</dbReference>
<protein>
    <submittedName>
        <fullName evidence="3">Sulfoacetaldehyde dehydrogenase</fullName>
    </submittedName>
</protein>
<evidence type="ECO:0000313" key="4">
    <source>
        <dbReference type="Proteomes" id="UP000256388"/>
    </source>
</evidence>
<dbReference type="Gene3D" id="3.40.605.10">
    <property type="entry name" value="Aldehyde Dehydrogenase, Chain A, domain 1"/>
    <property type="match status" value="1"/>
</dbReference>
<reference evidence="3 4" key="1">
    <citation type="submission" date="2018-08" db="EMBL/GenBank/DDBJ databases">
        <title>Genomic Encyclopedia of Type Strains, Phase IV (KMG-IV): sequencing the most valuable type-strain genomes for metagenomic binning, comparative biology and taxonomic classification.</title>
        <authorList>
            <person name="Goeker M."/>
        </authorList>
    </citation>
    <scope>NUCLEOTIDE SEQUENCE [LARGE SCALE GENOMIC DNA]</scope>
    <source>
        <strain evidence="3 4">DSM 23923</strain>
    </source>
</reference>
<dbReference type="RefSeq" id="WP_116224600.1">
    <property type="nucleotide sequence ID" value="NZ_AP018437.1"/>
</dbReference>
<evidence type="ECO:0000259" key="2">
    <source>
        <dbReference type="Pfam" id="PF00171"/>
    </source>
</evidence>
<evidence type="ECO:0000256" key="1">
    <source>
        <dbReference type="ARBA" id="ARBA00023002"/>
    </source>
</evidence>
<dbReference type="SUPFAM" id="SSF53720">
    <property type="entry name" value="ALDH-like"/>
    <property type="match status" value="1"/>
</dbReference>
<dbReference type="Proteomes" id="UP000256388">
    <property type="component" value="Unassembled WGS sequence"/>
</dbReference>
<accession>A0A347ZRP7</accession>
<organism evidence="3 4">
    <name type="scientific">Pelolinea submarina</name>
    <dbReference type="NCBI Taxonomy" id="913107"/>
    <lineage>
        <taxon>Bacteria</taxon>
        <taxon>Bacillati</taxon>
        <taxon>Chloroflexota</taxon>
        <taxon>Anaerolineae</taxon>
        <taxon>Anaerolineales</taxon>
        <taxon>Anaerolineaceae</taxon>
        <taxon>Pelolinea</taxon>
    </lineage>
</organism>
<keyword evidence="1" id="KW-0560">Oxidoreductase</keyword>
<dbReference type="Pfam" id="PF00171">
    <property type="entry name" value="Aldedh"/>
    <property type="match status" value="1"/>
</dbReference>
<dbReference type="Gene3D" id="3.40.309.10">
    <property type="entry name" value="Aldehyde Dehydrogenase, Chain A, domain 2"/>
    <property type="match status" value="1"/>
</dbReference>
<dbReference type="InterPro" id="IPR016162">
    <property type="entry name" value="Ald_DH_N"/>
</dbReference>
<proteinExistence type="predicted"/>
<feature type="domain" description="Aldehyde dehydrogenase" evidence="2">
    <location>
        <begin position="5"/>
        <end position="262"/>
    </location>
</feature>
<keyword evidence="4" id="KW-1185">Reference proteome</keyword>